<accession>A0A078AJ29</accession>
<name>A0A078AJ29_STYLE</name>
<keyword evidence="2" id="KW-1185">Reference proteome</keyword>
<organism evidence="1 2">
    <name type="scientific">Stylonychia lemnae</name>
    <name type="common">Ciliate</name>
    <dbReference type="NCBI Taxonomy" id="5949"/>
    <lineage>
        <taxon>Eukaryota</taxon>
        <taxon>Sar</taxon>
        <taxon>Alveolata</taxon>
        <taxon>Ciliophora</taxon>
        <taxon>Intramacronucleata</taxon>
        <taxon>Spirotrichea</taxon>
        <taxon>Stichotrichia</taxon>
        <taxon>Sporadotrichida</taxon>
        <taxon>Oxytrichidae</taxon>
        <taxon>Stylonychinae</taxon>
        <taxon>Stylonychia</taxon>
    </lineage>
</organism>
<dbReference type="Proteomes" id="UP000039865">
    <property type="component" value="Unassembled WGS sequence"/>
</dbReference>
<reference evidence="1 2" key="1">
    <citation type="submission" date="2014-06" db="EMBL/GenBank/DDBJ databases">
        <authorList>
            <person name="Swart Estienne"/>
        </authorList>
    </citation>
    <scope>NUCLEOTIDE SEQUENCE [LARGE SCALE GENOMIC DNA]</scope>
    <source>
        <strain evidence="1 2">130c</strain>
    </source>
</reference>
<sequence length="218" mass="24997">MESSIKPNIKDIKDYIGRDIQDLLRASIFFKIIKKRKEGKKEEEEEEVMIDQDVYQTKSGSPMGTFRNFRSKGLSVFTPQNSDIIEFITLYNEDIESYRMCPLKLPYKLEWKHKNQDVVRRLGDSKNKGGGSIPVWINFEHMGISFQFLNNDWADSANPITHITIFNPSKQQTDCSLCLRPVAKAKDGTVLAQCLCGLSFCSSACLDDFKQYHLCTFG</sequence>
<dbReference type="InParanoid" id="A0A078AJ29"/>
<dbReference type="EMBL" id="CCKQ01010692">
    <property type="protein sequence ID" value="CDW82229.1"/>
    <property type="molecule type" value="Genomic_DNA"/>
</dbReference>
<evidence type="ECO:0000313" key="2">
    <source>
        <dbReference type="Proteomes" id="UP000039865"/>
    </source>
</evidence>
<evidence type="ECO:0000313" key="1">
    <source>
        <dbReference type="EMBL" id="CDW82229.1"/>
    </source>
</evidence>
<proteinExistence type="predicted"/>
<dbReference type="AlphaFoldDB" id="A0A078AJ29"/>
<gene>
    <name evidence="1" type="primary">Contig11802.g12619</name>
    <name evidence="1" type="ORF">STYLEM_11259</name>
</gene>
<protein>
    <submittedName>
        <fullName evidence="1">Uncharacterized protein</fullName>
    </submittedName>
</protein>